<keyword evidence="10" id="KW-1185">Reference proteome</keyword>
<comment type="similarity">
    <text evidence="2">Belongs to the glycosyl hydrolase 29 family.</text>
</comment>
<dbReference type="InterPro" id="IPR057739">
    <property type="entry name" value="Glyco_hydro_29_N"/>
</dbReference>
<dbReference type="SUPFAM" id="SSF51445">
    <property type="entry name" value="(Trans)glycosidases"/>
    <property type="match status" value="1"/>
</dbReference>
<protein>
    <recommendedName>
        <fullName evidence="3">alpha-L-fucosidase</fullName>
        <ecNumber evidence="3">3.2.1.51</ecNumber>
    </recommendedName>
</protein>
<evidence type="ECO:0000256" key="3">
    <source>
        <dbReference type="ARBA" id="ARBA00012662"/>
    </source>
</evidence>
<evidence type="ECO:0000256" key="2">
    <source>
        <dbReference type="ARBA" id="ARBA00007951"/>
    </source>
</evidence>
<reference evidence="9 10" key="1">
    <citation type="submission" date="2019-10" db="EMBL/GenBank/DDBJ databases">
        <title>Streptomyces sp. strain GY16 isolated from leaves of Broussonetia papyrifera.</title>
        <authorList>
            <person name="Mo P."/>
        </authorList>
    </citation>
    <scope>NUCLEOTIDE SEQUENCE [LARGE SCALE GENOMIC DNA]</scope>
    <source>
        <strain evidence="9 10">GY16</strain>
    </source>
</reference>
<dbReference type="AlphaFoldDB" id="A0A5P8JWX0"/>
<evidence type="ECO:0000256" key="4">
    <source>
        <dbReference type="ARBA" id="ARBA00022729"/>
    </source>
</evidence>
<evidence type="ECO:0000313" key="10">
    <source>
        <dbReference type="Proteomes" id="UP000327294"/>
    </source>
</evidence>
<feature type="site" description="May be important for catalysis" evidence="7">
    <location>
        <position position="252"/>
    </location>
</feature>
<dbReference type="InterPro" id="IPR000933">
    <property type="entry name" value="Glyco_hydro_29"/>
</dbReference>
<dbReference type="Proteomes" id="UP000327294">
    <property type="component" value="Chromosome"/>
</dbReference>
<keyword evidence="5" id="KW-0378">Hydrolase</keyword>
<dbReference type="SMART" id="SM00812">
    <property type="entry name" value="Alpha_L_fucos"/>
    <property type="match status" value="1"/>
</dbReference>
<dbReference type="PANTHER" id="PTHR10030:SF37">
    <property type="entry name" value="ALPHA-L-FUCOSIDASE-RELATED"/>
    <property type="match status" value="1"/>
</dbReference>
<accession>A0A5P8JWX0</accession>
<dbReference type="GO" id="GO:0005764">
    <property type="term" value="C:lysosome"/>
    <property type="evidence" value="ECO:0007669"/>
    <property type="project" value="TreeGrafter"/>
</dbReference>
<dbReference type="InterPro" id="IPR017853">
    <property type="entry name" value="GH"/>
</dbReference>
<dbReference type="PIRSF" id="PIRSF001092">
    <property type="entry name" value="Alpha-L-fucosidase"/>
    <property type="match status" value="1"/>
</dbReference>
<dbReference type="EC" id="3.2.1.51" evidence="3"/>
<dbReference type="PANTHER" id="PTHR10030">
    <property type="entry name" value="ALPHA-L-FUCOSIDASE"/>
    <property type="match status" value="1"/>
</dbReference>
<keyword evidence="6" id="KW-0326">Glycosidase</keyword>
<dbReference type="GO" id="GO:0016139">
    <property type="term" value="P:glycoside catabolic process"/>
    <property type="evidence" value="ECO:0007669"/>
    <property type="project" value="TreeGrafter"/>
</dbReference>
<dbReference type="GO" id="GO:0004560">
    <property type="term" value="F:alpha-L-fucosidase activity"/>
    <property type="evidence" value="ECO:0007669"/>
    <property type="project" value="InterPro"/>
</dbReference>
<name>A0A5P8JWX0_9ACTN</name>
<dbReference type="InterPro" id="IPR016286">
    <property type="entry name" value="FUC_metazoa-typ"/>
</dbReference>
<dbReference type="Pfam" id="PF01120">
    <property type="entry name" value="Alpha_L_fucos"/>
    <property type="match status" value="1"/>
</dbReference>
<dbReference type="PRINTS" id="PR00741">
    <property type="entry name" value="GLHYDRLASE29"/>
</dbReference>
<keyword evidence="4" id="KW-0732">Signal</keyword>
<evidence type="ECO:0000256" key="6">
    <source>
        <dbReference type="ARBA" id="ARBA00023295"/>
    </source>
</evidence>
<evidence type="ECO:0000256" key="7">
    <source>
        <dbReference type="PIRSR" id="PIRSR001092-1"/>
    </source>
</evidence>
<evidence type="ECO:0000259" key="8">
    <source>
        <dbReference type="Pfam" id="PF01120"/>
    </source>
</evidence>
<comment type="function">
    <text evidence="1">Alpha-L-fucosidase is responsible for hydrolyzing the alpha-1,6-linked fucose joined to the reducing-end N-acetylglucosamine of the carbohydrate moieties of glycoproteins.</text>
</comment>
<dbReference type="KEGG" id="sphv:F9278_03085"/>
<evidence type="ECO:0000313" key="9">
    <source>
        <dbReference type="EMBL" id="QFQ95341.1"/>
    </source>
</evidence>
<gene>
    <name evidence="9" type="ORF">F9278_03085</name>
</gene>
<organism evidence="9 10">
    <name type="scientific">Streptomyces phaeolivaceus</name>
    <dbReference type="NCBI Taxonomy" id="2653200"/>
    <lineage>
        <taxon>Bacteria</taxon>
        <taxon>Bacillati</taxon>
        <taxon>Actinomycetota</taxon>
        <taxon>Actinomycetes</taxon>
        <taxon>Kitasatosporales</taxon>
        <taxon>Streptomycetaceae</taxon>
        <taxon>Streptomyces</taxon>
    </lineage>
</organism>
<dbReference type="EMBL" id="CP045096">
    <property type="protein sequence ID" value="QFQ95341.1"/>
    <property type="molecule type" value="Genomic_DNA"/>
</dbReference>
<evidence type="ECO:0000256" key="5">
    <source>
        <dbReference type="ARBA" id="ARBA00022801"/>
    </source>
</evidence>
<dbReference type="Gene3D" id="3.20.20.80">
    <property type="entry name" value="Glycosidases"/>
    <property type="match status" value="1"/>
</dbReference>
<evidence type="ECO:0000256" key="1">
    <source>
        <dbReference type="ARBA" id="ARBA00004071"/>
    </source>
</evidence>
<feature type="domain" description="Glycoside hydrolase family 29 N-terminal" evidence="8">
    <location>
        <begin position="2"/>
        <end position="320"/>
    </location>
</feature>
<sequence>MPMQPWFPDAKLGIFIHYGIYAVDGVPESWSFYWGEVTHEQYMKQLDGFTASAYDPAAWAELFARVGAKYAVLTARHHDGVALWDTAHGDLGVVRRTPAGRDLIAGYVDALRERGLKVGLYYSHSDWNHPDYASVRHPEIDQWSNTHPGGNDANPYSHAAPGGEDPAAWDRYLAYRDGQVGELVERFRPDLLWFDGEWERTEQQWRIRELADLILAENPDTVLNARMLGRGDYATPEQGVPLEAPDGPWELCLTINDSWGFQHQDDNHKSVRQLVRYFAETIGMGGNLLLDVGPRADGSIPAEQVERLEGLGEWIGRHSEAVYGTVAGLPAGHHYGPSTLSADRRTLYLTCFDVPRESVSVRGLRNPVKKVTVLGTGTELGHRVIGGLDAVPGVTWIDAPAEADLDPYATVLAVELDGELDLYRGSGRD</sequence>
<proteinExistence type="inferred from homology"/>
<dbReference type="GO" id="GO:0006004">
    <property type="term" value="P:fucose metabolic process"/>
    <property type="evidence" value="ECO:0007669"/>
    <property type="project" value="InterPro"/>
</dbReference>
<dbReference type="RefSeq" id="WP_152166876.1">
    <property type="nucleotide sequence ID" value="NZ_CP045096.1"/>
</dbReference>